<dbReference type="STRING" id="407821.A0A087T7X3"/>
<dbReference type="GO" id="GO:0004530">
    <property type="term" value="F:deoxyribonuclease I activity"/>
    <property type="evidence" value="ECO:0007669"/>
    <property type="project" value="TreeGrafter"/>
</dbReference>
<dbReference type="Proteomes" id="UP000054359">
    <property type="component" value="Unassembled WGS sequence"/>
</dbReference>
<dbReference type="SUPFAM" id="SSF56219">
    <property type="entry name" value="DNase I-like"/>
    <property type="match status" value="1"/>
</dbReference>
<evidence type="ECO:0000259" key="5">
    <source>
        <dbReference type="Pfam" id="PF03372"/>
    </source>
</evidence>
<dbReference type="EMBL" id="KK113856">
    <property type="protein sequence ID" value="KFM61212.1"/>
    <property type="molecule type" value="Genomic_DNA"/>
</dbReference>
<dbReference type="SMART" id="SM00476">
    <property type="entry name" value="DNaseIc"/>
    <property type="match status" value="1"/>
</dbReference>
<dbReference type="OMA" id="VRISDWN"/>
<proteinExistence type="inferred from homology"/>
<dbReference type="GO" id="GO:0003677">
    <property type="term" value="F:DNA binding"/>
    <property type="evidence" value="ECO:0007669"/>
    <property type="project" value="TreeGrafter"/>
</dbReference>
<dbReference type="Gene3D" id="3.60.10.10">
    <property type="entry name" value="Endonuclease/exonuclease/phosphatase"/>
    <property type="match status" value="1"/>
</dbReference>
<protein>
    <submittedName>
        <fullName evidence="6">Deoxyribonuclease-1</fullName>
    </submittedName>
</protein>
<sequence>MALKTTSGIIIFLLSVLCLCVECKTRITKNEKAIERPILVGAFNIQNLGNSKLSNTTVMNIVKKILLRYDLVLIQEIVTLDEDMMVSLLKSLNRLSPKGVKFMMQISERLGRGNAKEQYAYIYRNDKFVYLEGHTYPDPHDEFMRPPYIVHFSTPTLRDLESMVVIGIHTQPKNATNETSALAKVYDYAVKTFQVQDAIIMGDMNAGCQNVRISDWNTIDLWRRKEFTWLITHGFDTTLSVNCCPYDRIVIAGENMENAIIWDSVNVFKYKDVYDISNDLALAVSDHWPVEVKLRGSTSYETEKNLSPSLCLSVHDSRKKSLPLQLRKQKMAYGFSIFITEDMADLFLESKNSTAVLQNLQNLGLKYKELISLEAIDTVLYKVNHGALDDRTSHADLQHSSYSAKVYFDALDETTTVYYCTATTIN</sequence>
<gene>
    <name evidence="6" type="ORF">X975_17335</name>
</gene>
<dbReference type="PANTHER" id="PTHR11371:SF31">
    <property type="entry name" value="EXTRACELLULAR NUCLEASE"/>
    <property type="match status" value="1"/>
</dbReference>
<accession>A0A087T7X3</accession>
<dbReference type="Pfam" id="PF03372">
    <property type="entry name" value="Exo_endo_phos"/>
    <property type="match status" value="1"/>
</dbReference>
<organism evidence="6 7">
    <name type="scientific">Stegodyphus mimosarum</name>
    <name type="common">African social velvet spider</name>
    <dbReference type="NCBI Taxonomy" id="407821"/>
    <lineage>
        <taxon>Eukaryota</taxon>
        <taxon>Metazoa</taxon>
        <taxon>Ecdysozoa</taxon>
        <taxon>Arthropoda</taxon>
        <taxon>Chelicerata</taxon>
        <taxon>Arachnida</taxon>
        <taxon>Araneae</taxon>
        <taxon>Araneomorphae</taxon>
        <taxon>Entelegynae</taxon>
        <taxon>Eresoidea</taxon>
        <taxon>Eresidae</taxon>
        <taxon>Stegodyphus</taxon>
    </lineage>
</organism>
<name>A0A087T7X3_STEMI</name>
<dbReference type="InterPro" id="IPR016202">
    <property type="entry name" value="DNase_I"/>
</dbReference>
<dbReference type="InterPro" id="IPR005135">
    <property type="entry name" value="Endo/exonuclease/phosphatase"/>
</dbReference>
<dbReference type="OrthoDB" id="6410211at2759"/>
<keyword evidence="4" id="KW-0732">Signal</keyword>
<dbReference type="InterPro" id="IPR036691">
    <property type="entry name" value="Endo/exonu/phosph_ase_sf"/>
</dbReference>
<feature type="domain" description="Endonuclease/exonuclease/phosphatase" evidence="5">
    <location>
        <begin position="42"/>
        <end position="239"/>
    </location>
</feature>
<dbReference type="AlphaFoldDB" id="A0A087T7X3"/>
<dbReference type="PANTHER" id="PTHR11371">
    <property type="entry name" value="DEOXYRIBONUCLEASE"/>
    <property type="match status" value="1"/>
</dbReference>
<keyword evidence="3" id="KW-0378">Hydrolase</keyword>
<feature type="chain" id="PRO_5001829458" evidence="4">
    <location>
        <begin position="24"/>
        <end position="426"/>
    </location>
</feature>
<evidence type="ECO:0000256" key="4">
    <source>
        <dbReference type="SAM" id="SignalP"/>
    </source>
</evidence>
<feature type="non-terminal residue" evidence="6">
    <location>
        <position position="426"/>
    </location>
</feature>
<evidence type="ECO:0000313" key="6">
    <source>
        <dbReference type="EMBL" id="KFM61212.1"/>
    </source>
</evidence>
<dbReference type="GO" id="GO:0006308">
    <property type="term" value="P:DNA catabolic process"/>
    <property type="evidence" value="ECO:0007669"/>
    <property type="project" value="InterPro"/>
</dbReference>
<reference evidence="6 7" key="1">
    <citation type="submission" date="2013-11" db="EMBL/GenBank/DDBJ databases">
        <title>Genome sequencing of Stegodyphus mimosarum.</title>
        <authorList>
            <person name="Bechsgaard J."/>
        </authorList>
    </citation>
    <scope>NUCLEOTIDE SEQUENCE [LARGE SCALE GENOMIC DNA]</scope>
</reference>
<evidence type="ECO:0000256" key="2">
    <source>
        <dbReference type="ARBA" id="ARBA00022722"/>
    </source>
</evidence>
<keyword evidence="2" id="KW-0540">Nuclease</keyword>
<feature type="signal peptide" evidence="4">
    <location>
        <begin position="1"/>
        <end position="23"/>
    </location>
</feature>
<keyword evidence="7" id="KW-1185">Reference proteome</keyword>
<evidence type="ECO:0000313" key="7">
    <source>
        <dbReference type="Proteomes" id="UP000054359"/>
    </source>
</evidence>
<dbReference type="GO" id="GO:0005634">
    <property type="term" value="C:nucleus"/>
    <property type="evidence" value="ECO:0007669"/>
    <property type="project" value="TreeGrafter"/>
</dbReference>
<evidence type="ECO:0000256" key="3">
    <source>
        <dbReference type="ARBA" id="ARBA00022801"/>
    </source>
</evidence>
<evidence type="ECO:0000256" key="1">
    <source>
        <dbReference type="ARBA" id="ARBA00007359"/>
    </source>
</evidence>
<dbReference type="PRINTS" id="PR00130">
    <property type="entry name" value="DNASEI"/>
</dbReference>
<comment type="similarity">
    <text evidence="1">Belongs to the DNase I family.</text>
</comment>